<dbReference type="GO" id="GO:0015288">
    <property type="term" value="F:porin activity"/>
    <property type="evidence" value="ECO:0007669"/>
    <property type="project" value="UniProtKB-KW"/>
</dbReference>
<dbReference type="PANTHER" id="PTHR38762">
    <property type="entry name" value="CRYPTIC OUTER MEMBRANE PORIN BGLH-RELATED"/>
    <property type="match status" value="1"/>
</dbReference>
<dbReference type="GO" id="GO:0015774">
    <property type="term" value="P:polysaccharide transport"/>
    <property type="evidence" value="ECO:0007669"/>
    <property type="project" value="TreeGrafter"/>
</dbReference>
<dbReference type="GO" id="GO:0009279">
    <property type="term" value="C:cell outer membrane"/>
    <property type="evidence" value="ECO:0007669"/>
    <property type="project" value="UniProtKB-SubCell"/>
</dbReference>
<dbReference type="Gene3D" id="2.40.170.10">
    <property type="entry name" value="Porin, LamB type"/>
    <property type="match status" value="1"/>
</dbReference>
<evidence type="ECO:0000256" key="6">
    <source>
        <dbReference type="ARBA" id="ARBA00023065"/>
    </source>
</evidence>
<keyword evidence="10" id="KW-0732">Signal</keyword>
<evidence type="ECO:0000256" key="3">
    <source>
        <dbReference type="ARBA" id="ARBA00022448"/>
    </source>
</evidence>
<dbReference type="EMBL" id="QUSW01000007">
    <property type="protein sequence ID" value="RQP22474.1"/>
    <property type="molecule type" value="Genomic_DNA"/>
</dbReference>
<evidence type="ECO:0000256" key="8">
    <source>
        <dbReference type="ARBA" id="ARBA00023136"/>
    </source>
</evidence>
<feature type="signal peptide" evidence="10">
    <location>
        <begin position="1"/>
        <end position="26"/>
    </location>
</feature>
<proteinExistence type="inferred from homology"/>
<evidence type="ECO:0000256" key="7">
    <source>
        <dbReference type="ARBA" id="ARBA00023114"/>
    </source>
</evidence>
<evidence type="ECO:0000256" key="2">
    <source>
        <dbReference type="ARBA" id="ARBA00007055"/>
    </source>
</evidence>
<dbReference type="SUPFAM" id="SSF56935">
    <property type="entry name" value="Porins"/>
    <property type="match status" value="1"/>
</dbReference>
<keyword evidence="9" id="KW-0998">Cell outer membrane</keyword>
<keyword evidence="3" id="KW-0813">Transport</keyword>
<name>A0A3N7HK74_9BURK</name>
<dbReference type="PANTHER" id="PTHR38762:SF1">
    <property type="entry name" value="CRYPTIC OUTER MEMBRANE PORIN BGLH-RELATED"/>
    <property type="match status" value="1"/>
</dbReference>
<organism evidence="11 12">
    <name type="scientific">Piscinibacter terrae</name>
    <dbReference type="NCBI Taxonomy" id="2496871"/>
    <lineage>
        <taxon>Bacteria</taxon>
        <taxon>Pseudomonadati</taxon>
        <taxon>Pseudomonadota</taxon>
        <taxon>Betaproteobacteria</taxon>
        <taxon>Burkholderiales</taxon>
        <taxon>Sphaerotilaceae</taxon>
        <taxon>Piscinibacter</taxon>
    </lineage>
</organism>
<evidence type="ECO:0000256" key="5">
    <source>
        <dbReference type="ARBA" id="ARBA00022692"/>
    </source>
</evidence>
<keyword evidence="8" id="KW-0472">Membrane</keyword>
<accession>A0A3N7HK74</accession>
<dbReference type="GO" id="GO:0015144">
    <property type="term" value="F:carbohydrate transmembrane transporter activity"/>
    <property type="evidence" value="ECO:0007669"/>
    <property type="project" value="TreeGrafter"/>
</dbReference>
<keyword evidence="5" id="KW-0812">Transmembrane</keyword>
<comment type="similarity">
    <text evidence="2">Belongs to the porin LamB (TC 1.B.3) family.</text>
</comment>
<dbReference type="AlphaFoldDB" id="A0A3N7HK74"/>
<keyword evidence="12" id="KW-1185">Reference proteome</keyword>
<gene>
    <name evidence="11" type="ORF">DZC73_22800</name>
</gene>
<keyword evidence="7" id="KW-0626">Porin</keyword>
<dbReference type="Proteomes" id="UP000267464">
    <property type="component" value="Unassembled WGS sequence"/>
</dbReference>
<keyword evidence="4" id="KW-1134">Transmembrane beta strand</keyword>
<dbReference type="InterPro" id="IPR036998">
    <property type="entry name" value="Porin_LamB_sf"/>
</dbReference>
<comment type="caution">
    <text evidence="11">The sequence shown here is derived from an EMBL/GenBank/DDBJ whole genome shotgun (WGS) entry which is preliminary data.</text>
</comment>
<evidence type="ECO:0000256" key="4">
    <source>
        <dbReference type="ARBA" id="ARBA00022452"/>
    </source>
</evidence>
<dbReference type="InterPro" id="IPR050286">
    <property type="entry name" value="G_neg_Bact_CarbUptk_Porin"/>
</dbReference>
<dbReference type="GO" id="GO:0006811">
    <property type="term" value="P:monoatomic ion transport"/>
    <property type="evidence" value="ECO:0007669"/>
    <property type="project" value="UniProtKB-KW"/>
</dbReference>
<keyword evidence="6" id="KW-0406">Ion transport</keyword>
<protein>
    <submittedName>
        <fullName evidence="11">Carbohydrate porin</fullName>
    </submittedName>
</protein>
<evidence type="ECO:0000256" key="1">
    <source>
        <dbReference type="ARBA" id="ARBA00004571"/>
    </source>
</evidence>
<dbReference type="RefSeq" id="WP_124542697.1">
    <property type="nucleotide sequence ID" value="NZ_QUSW01000007.1"/>
</dbReference>
<comment type="subcellular location">
    <subcellularLocation>
        <location evidence="1">Cell outer membrane</location>
        <topology evidence="1">Multi-pass membrane protein</topology>
    </subcellularLocation>
</comment>
<evidence type="ECO:0000313" key="12">
    <source>
        <dbReference type="Proteomes" id="UP000267464"/>
    </source>
</evidence>
<reference evidence="11 12" key="2">
    <citation type="submission" date="2018-12" db="EMBL/GenBank/DDBJ databases">
        <title>Rhizobacter gummiphilus sp. nov., a rubber-degrading bacterium isolated from the soil of a botanical garden in Japan.</title>
        <authorList>
            <person name="Shunsuke S.S."/>
        </authorList>
    </citation>
    <scope>NUCLEOTIDE SEQUENCE [LARGE SCALE GENOMIC DNA]</scope>
    <source>
        <strain evidence="11 12">S-16</strain>
    </source>
</reference>
<dbReference type="Pfam" id="PF02264">
    <property type="entry name" value="LamB"/>
    <property type="match status" value="1"/>
</dbReference>
<evidence type="ECO:0000256" key="10">
    <source>
        <dbReference type="SAM" id="SignalP"/>
    </source>
</evidence>
<dbReference type="InterPro" id="IPR003192">
    <property type="entry name" value="Porin_LamB"/>
</dbReference>
<evidence type="ECO:0000256" key="9">
    <source>
        <dbReference type="ARBA" id="ARBA00023237"/>
    </source>
</evidence>
<sequence length="395" mass="41765">MNQLMKGCARLGLCAMTLAAAQAANAVDASGYFRAGPGSTSKGHARQCYGIADPGLKYRLGNECDIYAELILSQPMKVDNIEASAVIMTDLWNGATDSGSERLEIGQLFGTIKGVDFLPEATFWAGKRFYYANQGVHIVDTWFWKPGAGSVGAGVDDIKIPVGKFGLAYFRTDGAAADGTMPSSRLHMDWSGIEVNPDGKLRVNASLSRGDFSGGKSGIALNLHHTQSNFLGLGGANELMLQYAQGSANINGSFGVATEGSEVKTWRLVESPTWQVGPLGGQGLLMLAKTTKPAGETKEMSLGGRASYAVSKNVKLLAELGISSKTPPTGGKQHVDKLTLGPAIAPAADFWSRPEFRVYATFGKWNAAASADAANSLPTDKSHATSLGAQFEVWF</sequence>
<dbReference type="GO" id="GO:0046930">
    <property type="term" value="C:pore complex"/>
    <property type="evidence" value="ECO:0007669"/>
    <property type="project" value="UniProtKB-KW"/>
</dbReference>
<feature type="chain" id="PRO_5018092876" evidence="10">
    <location>
        <begin position="27"/>
        <end position="395"/>
    </location>
</feature>
<evidence type="ECO:0000313" key="11">
    <source>
        <dbReference type="EMBL" id="RQP22474.1"/>
    </source>
</evidence>
<reference evidence="11 12" key="1">
    <citation type="submission" date="2018-08" db="EMBL/GenBank/DDBJ databases">
        <authorList>
            <person name="Khan S.A."/>
            <person name="Jeon C.O."/>
            <person name="Chun B.H."/>
            <person name="Jeong S.E."/>
        </authorList>
    </citation>
    <scope>NUCLEOTIDE SEQUENCE [LARGE SCALE GENOMIC DNA]</scope>
    <source>
        <strain evidence="11 12">S-16</strain>
    </source>
</reference>
<dbReference type="OrthoDB" id="106611at2"/>